<dbReference type="AlphaFoldDB" id="Q6YS71"/>
<dbReference type="Pfam" id="PF11904">
    <property type="entry name" value="ANKRD13_C"/>
    <property type="match status" value="1"/>
</dbReference>
<evidence type="ECO:0000313" key="3">
    <source>
        <dbReference type="EMBL" id="BAC92577.1"/>
    </source>
</evidence>
<gene>
    <name evidence="3" type="ORF">OSJNBa0061E21.118</name>
</gene>
<feature type="region of interest" description="Disordered" evidence="1">
    <location>
        <begin position="39"/>
        <end position="104"/>
    </location>
</feature>
<sequence>MRALRVDTTLAGFDGLRIRRADHLFLFFGEEADTGGRHLPPGSLLVLHRGKSASGSGSHGPTANAGRKPRSSTPETTTTTATRSSSPWRSVAMTKTTTSWSPTSPYPRRAVAATCPAGAAWRRRCTHGDAAVLDDVPGELSLGSCRRCRPRCCSWRECSGAAAGVAVAVLLQSEGERMGD</sequence>
<accession>Q6YS71</accession>
<dbReference type="EMBL" id="AP005693">
    <property type="protein sequence ID" value="BAC92577.1"/>
    <property type="molecule type" value="Genomic_DNA"/>
</dbReference>
<name>Q6YS71_ORYSJ</name>
<evidence type="ECO:0000256" key="1">
    <source>
        <dbReference type="SAM" id="MobiDB-lite"/>
    </source>
</evidence>
<proteinExistence type="predicted"/>
<reference evidence="3" key="1">
    <citation type="journal article" date="2004" name="Plant Cell">
        <title>Composition and structure of the centromeric region of rice chromosome 8.</title>
        <authorList>
            <person name="Wu J."/>
            <person name="Yamagata H."/>
            <person name="Hayashi-Tsugane M."/>
            <person name="Hijishita S."/>
            <person name="Fujisawa M."/>
            <person name="Shibata M."/>
            <person name="Itoh Y."/>
            <person name="Nakamura M."/>
            <person name="Sakaguchi M."/>
            <person name="Yoshihara R."/>
            <person name="Kobayashi H."/>
            <person name="Itoh K."/>
            <person name="Karasawa W."/>
            <person name="Yamamoto M."/>
            <person name="Saji S."/>
            <person name="Katagiri S."/>
            <person name="Kanamori H."/>
            <person name="Namiki N."/>
            <person name="Katayose Y."/>
            <person name="Matsumoto T."/>
            <person name="Sasaki T."/>
        </authorList>
    </citation>
    <scope>NUCLEOTIDE SEQUENCE</scope>
</reference>
<feature type="domain" description="Ankyrin repeat" evidence="2">
    <location>
        <begin position="5"/>
        <end position="55"/>
    </location>
</feature>
<evidence type="ECO:0000259" key="2">
    <source>
        <dbReference type="Pfam" id="PF11904"/>
    </source>
</evidence>
<protein>
    <recommendedName>
        <fullName evidence="2">Ankyrin repeat domain-containing protein</fullName>
    </recommendedName>
</protein>
<feature type="compositionally biased region" description="Low complexity" evidence="1">
    <location>
        <begin position="71"/>
        <end position="104"/>
    </location>
</feature>
<organism evidence="3">
    <name type="scientific">Oryza sativa subsp. japonica</name>
    <name type="common">Rice</name>
    <dbReference type="NCBI Taxonomy" id="39947"/>
    <lineage>
        <taxon>Eukaryota</taxon>
        <taxon>Viridiplantae</taxon>
        <taxon>Streptophyta</taxon>
        <taxon>Embryophyta</taxon>
        <taxon>Tracheophyta</taxon>
        <taxon>Spermatophyta</taxon>
        <taxon>Magnoliopsida</taxon>
        <taxon>Liliopsida</taxon>
        <taxon>Poales</taxon>
        <taxon>Poaceae</taxon>
        <taxon>BOP clade</taxon>
        <taxon>Oryzoideae</taxon>
        <taxon>Oryzeae</taxon>
        <taxon>Oryzinae</taxon>
        <taxon>Oryza</taxon>
        <taxon>Oryza sativa</taxon>
    </lineage>
</organism>
<dbReference type="InterPro" id="IPR055285">
    <property type="entry name" value="ANKRD13_C"/>
</dbReference>